<evidence type="ECO:0000256" key="1">
    <source>
        <dbReference type="SAM" id="MobiDB-lite"/>
    </source>
</evidence>
<feature type="compositionally biased region" description="Polar residues" evidence="1">
    <location>
        <begin position="18"/>
        <end position="27"/>
    </location>
</feature>
<reference evidence="3 4" key="1">
    <citation type="journal article" date="2023" name="IMA Fungus">
        <title>Comparative genomic study of the Penicillium genus elucidates a diverse pangenome and 15 lateral gene transfer events.</title>
        <authorList>
            <person name="Petersen C."/>
            <person name="Sorensen T."/>
            <person name="Nielsen M.R."/>
            <person name="Sondergaard T.E."/>
            <person name="Sorensen J.L."/>
            <person name="Fitzpatrick D.A."/>
            <person name="Frisvad J.C."/>
            <person name="Nielsen K.L."/>
        </authorList>
    </citation>
    <scope>NUCLEOTIDE SEQUENCE [LARGE SCALE GENOMIC DNA]</scope>
    <source>
        <strain evidence="3 4">IBT 29057</strain>
    </source>
</reference>
<keyword evidence="4" id="KW-1185">Reference proteome</keyword>
<proteinExistence type="predicted"/>
<feature type="compositionally biased region" description="Polar residues" evidence="1">
    <location>
        <begin position="1"/>
        <end position="10"/>
    </location>
</feature>
<dbReference type="AlphaFoldDB" id="A0AAD6DAE2"/>
<dbReference type="Proteomes" id="UP001216150">
    <property type="component" value="Unassembled WGS sequence"/>
</dbReference>
<organism evidence="3 4">
    <name type="scientific">Penicillium hetheringtonii</name>
    <dbReference type="NCBI Taxonomy" id="911720"/>
    <lineage>
        <taxon>Eukaryota</taxon>
        <taxon>Fungi</taxon>
        <taxon>Dikarya</taxon>
        <taxon>Ascomycota</taxon>
        <taxon>Pezizomycotina</taxon>
        <taxon>Eurotiomycetes</taxon>
        <taxon>Eurotiomycetidae</taxon>
        <taxon>Eurotiales</taxon>
        <taxon>Aspergillaceae</taxon>
        <taxon>Penicillium</taxon>
    </lineage>
</organism>
<sequence>MSQSTASSNHGAARSQDDNSSSTLSPQTPAPPRNTRSSGSEDNLNEVAARARSATRPRNNSGSHIQEAKTDPTQADNVELQASGAHLGATSDKSTGDRLSKIVRTTCIVGYLVLFSFVGTLLRIAIECLTFYPGTPVNTSVLWANVGGSFIMGFLSEDQEIFRFEEIEAKIPEEETRLRPEGGTSEGT</sequence>
<feature type="region of interest" description="Disordered" evidence="1">
    <location>
        <begin position="1"/>
        <end position="73"/>
    </location>
</feature>
<name>A0AAD6DAE2_9EURO</name>
<keyword evidence="2" id="KW-0812">Transmembrane</keyword>
<dbReference type="EMBL" id="JAQJAC010000010">
    <property type="protein sequence ID" value="KAJ5569214.1"/>
    <property type="molecule type" value="Genomic_DNA"/>
</dbReference>
<evidence type="ECO:0000313" key="4">
    <source>
        <dbReference type="Proteomes" id="UP001216150"/>
    </source>
</evidence>
<gene>
    <name evidence="3" type="ORF">N7450_011700</name>
</gene>
<evidence type="ECO:0000313" key="3">
    <source>
        <dbReference type="EMBL" id="KAJ5569214.1"/>
    </source>
</evidence>
<feature type="transmembrane region" description="Helical" evidence="2">
    <location>
        <begin position="108"/>
        <end position="126"/>
    </location>
</feature>
<accession>A0AAD6DAE2</accession>
<keyword evidence="2" id="KW-1133">Transmembrane helix</keyword>
<protein>
    <submittedName>
        <fullName evidence="3">Uncharacterized protein</fullName>
    </submittedName>
</protein>
<keyword evidence="2" id="KW-0472">Membrane</keyword>
<comment type="caution">
    <text evidence="3">The sequence shown here is derived from an EMBL/GenBank/DDBJ whole genome shotgun (WGS) entry which is preliminary data.</text>
</comment>
<evidence type="ECO:0000256" key="2">
    <source>
        <dbReference type="SAM" id="Phobius"/>
    </source>
</evidence>